<accession>A0A1B4XZK0</accession>
<reference evidence="1" key="1">
    <citation type="submission" date="2016-08" db="EMBL/GenBank/DDBJ databases">
        <title>Complete genome sequence of Mycobacterium shinshuense, a subspecies of M. ulcerans.</title>
        <authorList>
            <person name="Yoshida M."/>
            <person name="Ogura Y."/>
            <person name="Hayashi T."/>
            <person name="Hoshino Y."/>
        </authorList>
    </citation>
    <scope>NUCLEOTIDE SEQUENCE [LARGE SCALE GENOMIC DNA]</scope>
    <source>
        <strain evidence="1">ATCC33728</strain>
    </source>
</reference>
<dbReference type="RefSeq" id="WP_015356994.1">
    <property type="nucleotide sequence ID" value="NZ_AP017624.1"/>
</dbReference>
<protein>
    <submittedName>
        <fullName evidence="1">Uncharacterized protein</fullName>
    </submittedName>
</protein>
<name>A0A1B4XZK0_MYCUL</name>
<evidence type="ECO:0000313" key="1">
    <source>
        <dbReference type="EMBL" id="BAV40240.1"/>
    </source>
</evidence>
<dbReference type="AlphaFoldDB" id="A0A1B4XZK0"/>
<dbReference type="GeneID" id="93435574"/>
<dbReference type="EMBL" id="AP017624">
    <property type="protein sequence ID" value="BAV40240.1"/>
    <property type="molecule type" value="Genomic_DNA"/>
</dbReference>
<gene>
    <name evidence="1" type="ORF">SHTP_0914</name>
</gene>
<proteinExistence type="predicted"/>
<sequence length="178" mass="18458">MTVAAFVLGIVATVLAVASITWQAMLLRGARPRLTPIVGLLTPDGLVTNDAGCDVRESLASAAEKLHSGPFFIGVKVVNSARTPCLVTGWAIRADPSGTSLVPVDPPIGGTEVPHEIPPGASAIFLTELHRAHRFAAATERVEDQPPRIALTVSAGGRTYATRPVAPALLSLSAQTTP</sequence>
<organism evidence="1">
    <name type="scientific">Mycobacterium ulcerans subsp. shinshuense</name>
    <dbReference type="NCBI Taxonomy" id="1124626"/>
    <lineage>
        <taxon>Bacteria</taxon>
        <taxon>Bacillati</taxon>
        <taxon>Actinomycetota</taxon>
        <taxon>Actinomycetes</taxon>
        <taxon>Mycobacteriales</taxon>
        <taxon>Mycobacteriaceae</taxon>
        <taxon>Mycobacterium</taxon>
        <taxon>Mycobacterium ulcerans group</taxon>
    </lineage>
</organism>
<dbReference type="Proteomes" id="UP000218067">
    <property type="component" value="Chromosome"/>
</dbReference>